<comment type="caution">
    <text evidence="3">The sequence shown here is derived from an EMBL/GenBank/DDBJ whole genome shotgun (WGS) entry which is preliminary data.</text>
</comment>
<dbReference type="Proteomes" id="UP000321230">
    <property type="component" value="Unassembled WGS sequence"/>
</dbReference>
<dbReference type="SUPFAM" id="SSF52540">
    <property type="entry name" value="P-loop containing nucleoside triphosphate hydrolases"/>
    <property type="match status" value="1"/>
</dbReference>
<organism evidence="3 4">
    <name type="scientific">Gluconobacter wancherniae NBRC 103581</name>
    <dbReference type="NCBI Taxonomy" id="656744"/>
    <lineage>
        <taxon>Bacteria</taxon>
        <taxon>Pseudomonadati</taxon>
        <taxon>Pseudomonadota</taxon>
        <taxon>Alphaproteobacteria</taxon>
        <taxon>Acetobacterales</taxon>
        <taxon>Acetobacteraceae</taxon>
        <taxon>Gluconobacter</taxon>
    </lineage>
</organism>
<accession>A0A511B8B9</accession>
<protein>
    <submittedName>
        <fullName evidence="3">Double-strand break repair protein AddB</fullName>
    </submittedName>
</protein>
<keyword evidence="4" id="KW-1185">Reference proteome</keyword>
<dbReference type="InterPro" id="IPR038726">
    <property type="entry name" value="PDDEXK_AddAB-type"/>
</dbReference>
<feature type="domain" description="PD-(D/E)XK endonuclease-like" evidence="2">
    <location>
        <begin position="734"/>
        <end position="980"/>
    </location>
</feature>
<dbReference type="RefSeq" id="WP_146796718.1">
    <property type="nucleotide sequence ID" value="NZ_BARC01000007.1"/>
</dbReference>
<evidence type="ECO:0000313" key="4">
    <source>
        <dbReference type="Proteomes" id="UP000321230"/>
    </source>
</evidence>
<evidence type="ECO:0000256" key="1">
    <source>
        <dbReference type="SAM" id="MobiDB-lite"/>
    </source>
</evidence>
<dbReference type="InterPro" id="IPR011604">
    <property type="entry name" value="PDDEXK-like_dom_sf"/>
</dbReference>
<dbReference type="AlphaFoldDB" id="A0A511B8B9"/>
<dbReference type="Gene3D" id="3.90.320.10">
    <property type="match status" value="1"/>
</dbReference>
<dbReference type="OrthoDB" id="9780606at2"/>
<dbReference type="InterPro" id="IPR014153">
    <property type="entry name" value="Ds_break_AddB"/>
</dbReference>
<reference evidence="3 4" key="1">
    <citation type="submission" date="2019-07" db="EMBL/GenBank/DDBJ databases">
        <title>Whole genome shotgun sequence of Gluconobacter wancherniae NBRC 103581.</title>
        <authorList>
            <person name="Hosoyama A."/>
            <person name="Uohara A."/>
            <person name="Ohji S."/>
            <person name="Ichikawa N."/>
        </authorList>
    </citation>
    <scope>NUCLEOTIDE SEQUENCE [LARGE SCALE GENOMIC DNA]</scope>
    <source>
        <strain evidence="3 4">NBRC 103581</strain>
    </source>
</reference>
<dbReference type="NCBIfam" id="TIGR02786">
    <property type="entry name" value="addB_alphas"/>
    <property type="match status" value="1"/>
</dbReference>
<feature type="region of interest" description="Disordered" evidence="1">
    <location>
        <begin position="711"/>
        <end position="731"/>
    </location>
</feature>
<feature type="compositionally biased region" description="Pro residues" evidence="1">
    <location>
        <begin position="718"/>
        <end position="729"/>
    </location>
</feature>
<sequence length="1013" mass="110641">MNIITIPASEPFLDRVATEWLSRDPAGQTDGPGLVLVPSRRAGRALMEAFLRALDEKAALLPRIVAINDVDEDALASIGIDVELPPAVEPQRRLAVLSMLILKAPILRAGAGDDVKSIDRAWPLAKALAELMDEAERSGVDLAQRLPEAVEERFSEHWQQTLKFLEIVTSVWPQWLAEEGLSNPVARQIARLKAQAQGWMERPPATPVWAVGFADGSAAVSDVLAAVARLPMGLVALPGVDMELSDALWATLPDAHPQAGLKEILDDLGASREVLEVWRCDRDLGRERLMRDVLLPEGGISAWGEDLSEREISRLSLLPAEDQQQEAQAIALALRDVVSIPGRTCALITPDRSLAQRVATELLRFGIYADDSAGEALSQTPAAVFLRLIASAAAAELSPVALLSVLKHPLAALGMTPGNCRASARLLERLLLRGPAPAPGIAGLRSALEELSRKNEPADRGATADAPDQPEGLEVFINRIEACFAPLLSLEGLVPLPELLEALVNVAEKLATTASEEDQDLLQEERDRPGGRLWLGEDGAALSRHLASLIVHTGILPSQSMAHLDAFLNTSMAGQMLTGLRGHKGGVELAHPRLSILGVLEARLLAFDLVVLGGLNEAVWPPATDPGPWLSRPMRTRVGLPSPERQIGASAHDFVSSALTAGEVVFSNAARREGAPGVPARWMVRLAAFLEGRGQHLPVHPALEWQKRLDQPLGGASPVPPPEPRPPLALRPRRLSITEIDKWKQDPYEIYARHILRLKVLPPLEEGAEHADFGMVVHDALDEMFKRFPESWPENAPVILRHSFADALAKAKMRPALVAWWSPRLMRIADWVVSMEGERREQGTARYCHTEVTASFELNVPAGPFRIRGRADRIDIDDDGKATIFDYKTGQPPTGADVERGWSAQLVIEAALLAVGAFEDMPVAETRAMLYWHLTGGRDPGREQEVPSSRSKTDAATLIGEALERLRQLVEDYDDPERPYRSQPWAGRVPRFADYAQLARVEEWRAAYSEDGE</sequence>
<dbReference type="InterPro" id="IPR027417">
    <property type="entry name" value="P-loop_NTPase"/>
</dbReference>
<proteinExistence type="predicted"/>
<evidence type="ECO:0000259" key="2">
    <source>
        <dbReference type="Pfam" id="PF12705"/>
    </source>
</evidence>
<dbReference type="Pfam" id="PF12705">
    <property type="entry name" value="PDDEXK_1"/>
    <property type="match status" value="1"/>
</dbReference>
<evidence type="ECO:0000313" key="3">
    <source>
        <dbReference type="EMBL" id="GEK94067.1"/>
    </source>
</evidence>
<gene>
    <name evidence="3" type="ORF">GWA01_18370</name>
</gene>
<name>A0A511B8B9_9PROT</name>
<dbReference type="EMBL" id="BJUZ01000002">
    <property type="protein sequence ID" value="GEK94067.1"/>
    <property type="molecule type" value="Genomic_DNA"/>
</dbReference>